<name>A0ABQ5EJP6_9ASTR</name>
<dbReference type="PANTHER" id="PTHR33116:SF84">
    <property type="entry name" value="RNA-DIRECTED DNA POLYMERASE"/>
    <property type="match status" value="1"/>
</dbReference>
<reference evidence="3" key="2">
    <citation type="submission" date="2022-01" db="EMBL/GenBank/DDBJ databases">
        <authorList>
            <person name="Yamashiro T."/>
            <person name="Shiraishi A."/>
            <person name="Satake H."/>
            <person name="Nakayama K."/>
        </authorList>
    </citation>
    <scope>NUCLEOTIDE SEQUENCE</scope>
</reference>
<evidence type="ECO:0000313" key="4">
    <source>
        <dbReference type="Proteomes" id="UP001151760"/>
    </source>
</evidence>
<accession>A0ABQ5EJP6</accession>
<feature type="domain" description="Reverse transcriptase zinc-binding" evidence="2">
    <location>
        <begin position="740"/>
        <end position="822"/>
    </location>
</feature>
<keyword evidence="4" id="KW-1185">Reference proteome</keyword>
<dbReference type="Pfam" id="PF13966">
    <property type="entry name" value="zf-RVT"/>
    <property type="match status" value="1"/>
</dbReference>
<dbReference type="Pfam" id="PF00078">
    <property type="entry name" value="RVT_1"/>
    <property type="match status" value="1"/>
</dbReference>
<dbReference type="EMBL" id="BQNB010016381">
    <property type="protein sequence ID" value="GJT51140.1"/>
    <property type="molecule type" value="Genomic_DNA"/>
</dbReference>
<feature type="domain" description="Reverse transcriptase" evidence="1">
    <location>
        <begin position="375"/>
        <end position="529"/>
    </location>
</feature>
<dbReference type="InterPro" id="IPR026960">
    <property type="entry name" value="RVT-Znf"/>
</dbReference>
<evidence type="ECO:0000313" key="3">
    <source>
        <dbReference type="EMBL" id="GJT51140.1"/>
    </source>
</evidence>
<dbReference type="SUPFAM" id="SSF56219">
    <property type="entry name" value="DNase I-like"/>
    <property type="match status" value="1"/>
</dbReference>
<reference evidence="3" key="1">
    <citation type="journal article" date="2022" name="Int. J. Mol. Sci.">
        <title>Draft Genome of Tanacetum Coccineum: Genomic Comparison of Closely Related Tanacetum-Family Plants.</title>
        <authorList>
            <person name="Yamashiro T."/>
            <person name="Shiraishi A."/>
            <person name="Nakayama K."/>
            <person name="Satake H."/>
        </authorList>
    </citation>
    <scope>NUCLEOTIDE SEQUENCE</scope>
</reference>
<protein>
    <submittedName>
        <fullName evidence="3">RNA-directed DNA polymerase, eukaryota, reverse transcriptase zinc-binding domain protein</fullName>
    </submittedName>
</protein>
<gene>
    <name evidence="3" type="ORF">Tco_0977297</name>
</gene>
<proteinExistence type="predicted"/>
<evidence type="ECO:0000259" key="1">
    <source>
        <dbReference type="Pfam" id="PF00078"/>
    </source>
</evidence>
<evidence type="ECO:0000259" key="2">
    <source>
        <dbReference type="Pfam" id="PF13966"/>
    </source>
</evidence>
<dbReference type="Gene3D" id="3.60.10.10">
    <property type="entry name" value="Endonuclease/exonuclease/phosphatase"/>
    <property type="match status" value="1"/>
</dbReference>
<dbReference type="SUPFAM" id="SSF56672">
    <property type="entry name" value="DNA/RNA polymerases"/>
    <property type="match status" value="1"/>
</dbReference>
<keyword evidence="3" id="KW-0548">Nucleotidyltransferase</keyword>
<dbReference type="InterPro" id="IPR000477">
    <property type="entry name" value="RT_dom"/>
</dbReference>
<keyword evidence="3" id="KW-0808">Transferase</keyword>
<dbReference type="InterPro" id="IPR043502">
    <property type="entry name" value="DNA/RNA_pol_sf"/>
</dbReference>
<keyword evidence="3" id="KW-0695">RNA-directed DNA polymerase</keyword>
<dbReference type="InterPro" id="IPR036691">
    <property type="entry name" value="Endo/exonu/phosph_ase_sf"/>
</dbReference>
<dbReference type="GO" id="GO:0003964">
    <property type="term" value="F:RNA-directed DNA polymerase activity"/>
    <property type="evidence" value="ECO:0007669"/>
    <property type="project" value="UniProtKB-KW"/>
</dbReference>
<organism evidence="3 4">
    <name type="scientific">Tanacetum coccineum</name>
    <dbReference type="NCBI Taxonomy" id="301880"/>
    <lineage>
        <taxon>Eukaryota</taxon>
        <taxon>Viridiplantae</taxon>
        <taxon>Streptophyta</taxon>
        <taxon>Embryophyta</taxon>
        <taxon>Tracheophyta</taxon>
        <taxon>Spermatophyta</taxon>
        <taxon>Magnoliopsida</taxon>
        <taxon>eudicotyledons</taxon>
        <taxon>Gunneridae</taxon>
        <taxon>Pentapetalae</taxon>
        <taxon>asterids</taxon>
        <taxon>campanulids</taxon>
        <taxon>Asterales</taxon>
        <taxon>Asteraceae</taxon>
        <taxon>Asteroideae</taxon>
        <taxon>Anthemideae</taxon>
        <taxon>Anthemidinae</taxon>
        <taxon>Tanacetum</taxon>
    </lineage>
</organism>
<comment type="caution">
    <text evidence="3">The sequence shown here is derived from an EMBL/GenBank/DDBJ whole genome shotgun (WGS) entry which is preliminary data.</text>
</comment>
<dbReference type="PANTHER" id="PTHR33116">
    <property type="entry name" value="REVERSE TRANSCRIPTASE ZINC-BINDING DOMAIN-CONTAINING PROTEIN-RELATED-RELATED"/>
    <property type="match status" value="1"/>
</dbReference>
<sequence length="960" mass="110208">MGDFNVTLKPEEHSNGSSVLTCDMGEFRDAINSLEVEDLNSTGFQYTWTKSLKNPMCNTLKKLDRIMVNDEFLGKFIIAHGMFLPYLISDHSPAMLIIPNRIAMRKKSFRFANYIADKLDFIDTVKSVWDKQIKGCGMYKVVQKLKQLKRPLNNLNWNNGNIFEKVVVLKEKLEKAQSDVDEDPFNNAKKEFASQLFEEYTIAAEDEIKLLHQKVKIQWLKEGDRNTAFFHNILKIRKHKSRIESICGEDGKIFEGNEVPDQFVNHFNKFLRVSVPVTPLHSLGDIVNLKLTLEEAEEMVREVTDAEIKDALFDIDSSKAAWPDGYSACFYKKSWQIVGKELCLAIREFFNSGKILREINATLIALMPKLDTPNKELLRGYNRKSGARRCAMKIDLQKAYDTISWNFLKEVLQLVGFHKSIVNWIMTCITTTSFSICINGEIKGFFKGGNGLRQGDPISPYLFTLVMEVFNMIMIKNIKEASQFRYHYGCNKLNLTHLCFVDDLIVLCNGDVESLKVLIASVLSTMQQYWASVYMLHDTVLKRLERLFKRFLWNAGGSIKGKARVAWNLVCRPKDQGGLGVKPLKKWNEVLLVSQIWKIIERKESLWVKWVNTVKLKSRSIWEIKACNSDSWGWRCMLEIRDKIKPHVLYKVGNGMTISAWHDKWCAQGPLDIFISNRDLYDARLSNKACLADVISNGKWSWPIEWESEFLDLQQIAVPKLNQSKDAVKWVENNNKEESYSIKVVWQSLRDNWPKVKWKHVVWFSQCNPKQAFIIWMAVQGKLLTQDRMVWLQGNDLKCPLCKGCSDSHKHLFFECPFAKKVTTVAGTLYLGVVLGMSLFDPFSWVSLALGGSNFYLGLSGLMHRIMYHKEVRLDIHVSECFWPCNAFPIVSNSDSDVADAICVWRVLFMLPFNVMHQSSGQDDGGGEALERIYECLDALDASTAEKHATEILNGLGFNK</sequence>
<dbReference type="Proteomes" id="UP001151760">
    <property type="component" value="Unassembled WGS sequence"/>
</dbReference>